<proteinExistence type="predicted"/>
<dbReference type="InterPro" id="IPR012677">
    <property type="entry name" value="Nucleotide-bd_a/b_plait_sf"/>
</dbReference>
<feature type="region of interest" description="Disordered" evidence="5">
    <location>
        <begin position="1"/>
        <end position="21"/>
    </location>
</feature>
<organism evidence="7 8">
    <name type="scientific">Blastocystis sp. subtype 1 (strain ATCC 50177 / NandII)</name>
    <dbReference type="NCBI Taxonomy" id="478820"/>
    <lineage>
        <taxon>Eukaryota</taxon>
        <taxon>Sar</taxon>
        <taxon>Stramenopiles</taxon>
        <taxon>Bigyra</taxon>
        <taxon>Opalozoa</taxon>
        <taxon>Opalinata</taxon>
        <taxon>Blastocystidae</taxon>
        <taxon>Blastocystis</taxon>
    </lineage>
</organism>
<dbReference type="AlphaFoldDB" id="A0A196SF60"/>
<evidence type="ECO:0000256" key="3">
    <source>
        <dbReference type="ARBA" id="ARBA00023242"/>
    </source>
</evidence>
<reference evidence="7 8" key="1">
    <citation type="submission" date="2016-05" db="EMBL/GenBank/DDBJ databases">
        <title>Nuclear genome of Blastocystis sp. subtype 1 NandII.</title>
        <authorList>
            <person name="Gentekaki E."/>
            <person name="Curtis B."/>
            <person name="Stairs C."/>
            <person name="Eme L."/>
            <person name="Herman E."/>
            <person name="Klimes V."/>
            <person name="Arias M.C."/>
            <person name="Elias M."/>
            <person name="Hilliou F."/>
            <person name="Klute M."/>
            <person name="Malik S.-B."/>
            <person name="Pightling A."/>
            <person name="Rachubinski R."/>
            <person name="Salas D."/>
            <person name="Schlacht A."/>
            <person name="Suga H."/>
            <person name="Archibald J."/>
            <person name="Ball S.G."/>
            <person name="Clark G."/>
            <person name="Dacks J."/>
            <person name="Van Der Giezen M."/>
            <person name="Tsaousis A."/>
            <person name="Roger A."/>
        </authorList>
    </citation>
    <scope>NUCLEOTIDE SEQUENCE [LARGE SCALE GENOMIC DNA]</scope>
    <source>
        <strain evidence="8">ATCC 50177 / NandII</strain>
    </source>
</reference>
<dbReference type="Gene3D" id="3.30.70.330">
    <property type="match status" value="1"/>
</dbReference>
<dbReference type="EMBL" id="LXWW01000129">
    <property type="protein sequence ID" value="OAO15638.1"/>
    <property type="molecule type" value="Genomic_DNA"/>
</dbReference>
<dbReference type="GO" id="GO:0003723">
    <property type="term" value="F:RNA binding"/>
    <property type="evidence" value="ECO:0007669"/>
    <property type="project" value="UniProtKB-UniRule"/>
</dbReference>
<evidence type="ECO:0000256" key="4">
    <source>
        <dbReference type="PROSITE-ProRule" id="PRU00176"/>
    </source>
</evidence>
<dbReference type="InterPro" id="IPR000504">
    <property type="entry name" value="RRM_dom"/>
</dbReference>
<name>A0A196SF60_BLAHN</name>
<protein>
    <submittedName>
        <fullName evidence="7">RNA binding protein</fullName>
    </submittedName>
</protein>
<keyword evidence="2 4" id="KW-0694">RNA-binding</keyword>
<evidence type="ECO:0000256" key="2">
    <source>
        <dbReference type="ARBA" id="ARBA00022884"/>
    </source>
</evidence>
<feature type="region of interest" description="Disordered" evidence="5">
    <location>
        <begin position="179"/>
        <end position="209"/>
    </location>
</feature>
<dbReference type="PROSITE" id="PS50102">
    <property type="entry name" value="RRM"/>
    <property type="match status" value="1"/>
</dbReference>
<evidence type="ECO:0000313" key="8">
    <source>
        <dbReference type="Proteomes" id="UP000078348"/>
    </source>
</evidence>
<dbReference type="STRING" id="478820.A0A196SF60"/>
<accession>A0A196SF60</accession>
<dbReference type="CDD" id="cd12307">
    <property type="entry name" value="RRM_NIFK_like"/>
    <property type="match status" value="1"/>
</dbReference>
<evidence type="ECO:0000259" key="6">
    <source>
        <dbReference type="PROSITE" id="PS50102"/>
    </source>
</evidence>
<feature type="domain" description="RRM" evidence="6">
    <location>
        <begin position="26"/>
        <end position="104"/>
    </location>
</feature>
<evidence type="ECO:0000313" key="7">
    <source>
        <dbReference type="EMBL" id="OAO15638.1"/>
    </source>
</evidence>
<feature type="compositionally biased region" description="Basic and acidic residues" evidence="5">
    <location>
        <begin position="11"/>
        <end position="21"/>
    </location>
</feature>
<dbReference type="OrthoDB" id="21467at2759"/>
<gene>
    <name evidence="7" type="ORF">AV274_2712</name>
</gene>
<keyword evidence="8" id="KW-1185">Reference proteome</keyword>
<comment type="subcellular location">
    <subcellularLocation>
        <location evidence="1">Nucleus</location>
        <location evidence="1">Nucleolus</location>
    </subcellularLocation>
</comment>
<dbReference type="Pfam" id="PF00076">
    <property type="entry name" value="RRM_1"/>
    <property type="match status" value="1"/>
</dbReference>
<sequence length="209" mass="24190">MGPPLQMVKKTSTEETKAEKTPKKSAVVYIGHLPKDFVEVQMRKFFEQFGTIKHLRLSRSKKTGGSKHYGFVEFETPEVAEIVANTMNNYILFGQKLVCEVMKPADIHEDIWKGENKRFVRVANEPKMHELTKDTLGPSLESRILYNKKIQEKLDEMGIAYDFLKKQIKADEQLLKKIDWEPAPKEDKEKSEPKEKPVVKRTLKKAEAQ</sequence>
<dbReference type="InterPro" id="IPR035979">
    <property type="entry name" value="RBD_domain_sf"/>
</dbReference>
<evidence type="ECO:0000256" key="1">
    <source>
        <dbReference type="ARBA" id="ARBA00004604"/>
    </source>
</evidence>
<keyword evidence="3" id="KW-0539">Nucleus</keyword>
<evidence type="ECO:0000256" key="5">
    <source>
        <dbReference type="SAM" id="MobiDB-lite"/>
    </source>
</evidence>
<dbReference type="PANTHER" id="PTHR46754">
    <property type="entry name" value="MKI67 FHA DOMAIN-INTERACTING NUCLEOLAR PHOSPHOPROTEIN"/>
    <property type="match status" value="1"/>
</dbReference>
<dbReference type="SUPFAM" id="SSF54928">
    <property type="entry name" value="RNA-binding domain, RBD"/>
    <property type="match status" value="1"/>
</dbReference>
<dbReference type="GO" id="GO:0005730">
    <property type="term" value="C:nucleolus"/>
    <property type="evidence" value="ECO:0007669"/>
    <property type="project" value="UniProtKB-SubCell"/>
</dbReference>
<dbReference type="Proteomes" id="UP000078348">
    <property type="component" value="Unassembled WGS sequence"/>
</dbReference>
<comment type="caution">
    <text evidence="7">The sequence shown here is derived from an EMBL/GenBank/DDBJ whole genome shotgun (WGS) entry which is preliminary data.</text>
</comment>
<dbReference type="SMART" id="SM00360">
    <property type="entry name" value="RRM"/>
    <property type="match status" value="1"/>
</dbReference>